<sequence length="1188" mass="136881">MRTRNRGHRTETQDDNMAYSDDEYSHDGKSGKQNMPPKSTSTMKLRNKSAEKLVADKKDGLSNFVIQYSKRSYSFIYPPSKKLHEMPETKNIDTAAKTSVESSTFLTKKWSENLNTMLIDQSNSVKFASISIFIEKCRSIYHNCPPFLIITHVDQFSEWIDQIKYWTNQSIYICSNNKNERHDVNDLSLFFDQGPEDQFGVILISFNQFHTDPSVLLKFKWASVIFDDPEEVNDISVLDYHSRTLVLTEDEHRSDFEQEFLSVEKDSVFPESEIYHITPEAAASDGLFAETLVNCPMIQIQNEKYLQIIQDNKEFVSKLSENKGDAHEKTCGIIKFLRECGDHPSLVDSSIHSELISMSGKTSILSRLLSSQKTDKRKSILVASDENSKIIETMFSDNRVSYVCINTEDSKADVEEKVKQFESEDFSRVLLINPENMNYAVANTKSQTIISYDLSWTPVDSGSEIILWNAKVPNTQQYRLVTQDTIEQIMFEHFWFNRSQKPKSVENTKLCSFESALDVLRRALILAHKNLGVVRSPHRSILKDSKTVFYSDQTAFEISEYNWSDTYLEPPEKPLPPEEKPKTVRPLTPAQYWTHENLLDFLTYFPNFPWGKWSVYEKHNRPVPELIKLWVVFAKSLFKSLQNQNDFPHVLSLIKEHGKFDQKRFINSLSSWGQVFPLLNAEEVLTDIENWPTIESVCSDDFDSFSEIQIPKFDSEIPENELKKLIFSSSRDGLKTIPDEKRELFRQTIRKLQVAIKEKGILEKQNSKNSKNSKNSSKSHVSTSLSKEKASDMKKFDVSDHNKVINCLMSFGLPEKIEEFKEVADLSDFSDEKVTYYINSVIRYCQTNEDPKSLQIIGRIVKYHQQKIPKRLELFKKLRSIKSDIQTYSAEDIEFLQAVSSHGFNSSSLSPVLMSLFSGSPSEIKIHSKVKSLLEQTPVIVDKKLPENIESKLPLRLNDMQMLIKLGKIDEKSVNDFYVYPDGYEVHTISKQSNGESDVFWKCTINLTENGFIFTMSNLENDTIKFEGKSPDEVAEKYKKKLQMKGLKNITVDGHELFALNSPLLHKIFSQNSKIIPLGYKKRFFTSNLVLSSKYPEIGKFSKETDKSQNALEKPMTNIPVPPQQTQQHFKFQKKTFGNLQAPIVLDLSELEKSDQQRLTLGFSTNVNSNKKIVDCYSSWIDFSDWLP</sequence>
<feature type="region of interest" description="Disordered" evidence="3">
    <location>
        <begin position="763"/>
        <end position="788"/>
    </location>
</feature>
<reference evidence="4" key="1">
    <citation type="submission" date="2006-10" db="EMBL/GenBank/DDBJ databases">
        <authorList>
            <person name="Amadeo P."/>
            <person name="Zhao Q."/>
            <person name="Wortman J."/>
            <person name="Fraser-Liggett C."/>
            <person name="Carlton J."/>
        </authorList>
    </citation>
    <scope>NUCLEOTIDE SEQUENCE</scope>
    <source>
        <strain evidence="4">G3</strain>
    </source>
</reference>
<feature type="compositionally biased region" description="Low complexity" evidence="3">
    <location>
        <begin position="767"/>
        <end position="785"/>
    </location>
</feature>
<evidence type="ECO:0000256" key="3">
    <source>
        <dbReference type="SAM" id="MobiDB-lite"/>
    </source>
</evidence>
<dbReference type="InterPro" id="IPR038718">
    <property type="entry name" value="SNF2-like_sf"/>
</dbReference>
<dbReference type="KEGG" id="tva:4752253"/>
<comment type="subcellular location">
    <subcellularLocation>
        <location evidence="1">Nucleus</location>
    </subcellularLocation>
</comment>
<accession>A2FKQ6</accession>
<dbReference type="STRING" id="5722.A2FKQ6"/>
<gene>
    <name evidence="4" type="ORF">TVAG_219240</name>
</gene>
<dbReference type="GO" id="GO:0051726">
    <property type="term" value="P:regulation of cell cycle"/>
    <property type="evidence" value="ECO:0000318"/>
    <property type="project" value="GO_Central"/>
</dbReference>
<organism evidence="4 5">
    <name type="scientific">Trichomonas vaginalis (strain ATCC PRA-98 / G3)</name>
    <dbReference type="NCBI Taxonomy" id="412133"/>
    <lineage>
        <taxon>Eukaryota</taxon>
        <taxon>Metamonada</taxon>
        <taxon>Parabasalia</taxon>
        <taxon>Trichomonadida</taxon>
        <taxon>Trichomonadidae</taxon>
        <taxon>Trichomonas</taxon>
    </lineage>
</organism>
<evidence type="ECO:0000313" key="5">
    <source>
        <dbReference type="Proteomes" id="UP000001542"/>
    </source>
</evidence>
<dbReference type="Proteomes" id="UP000001542">
    <property type="component" value="Unassembled WGS sequence"/>
</dbReference>
<dbReference type="SUPFAM" id="SSF52540">
    <property type="entry name" value="P-loop containing nucleoside triphosphate hydrolases"/>
    <property type="match status" value="1"/>
</dbReference>
<dbReference type="InterPro" id="IPR027417">
    <property type="entry name" value="P-loop_NTPase"/>
</dbReference>
<name>A2FKQ6_TRIV3</name>
<dbReference type="InParanoid" id="A2FKQ6"/>
<evidence type="ECO:0000256" key="2">
    <source>
        <dbReference type="ARBA" id="ARBA00023242"/>
    </source>
</evidence>
<dbReference type="RefSeq" id="XP_001307448.1">
    <property type="nucleotide sequence ID" value="XM_001307447.1"/>
</dbReference>
<feature type="region of interest" description="Disordered" evidence="3">
    <location>
        <begin position="1"/>
        <end position="46"/>
    </location>
</feature>
<dbReference type="Gene3D" id="3.40.50.10810">
    <property type="entry name" value="Tandem AAA-ATPase domain"/>
    <property type="match status" value="1"/>
</dbReference>
<dbReference type="EMBL" id="DS113853">
    <property type="protein sequence ID" value="EAX94518.1"/>
    <property type="molecule type" value="Genomic_DNA"/>
</dbReference>
<protein>
    <submittedName>
        <fullName evidence="4">Uncharacterized protein</fullName>
    </submittedName>
</protein>
<dbReference type="OrthoDB" id="10589565at2759"/>
<dbReference type="eggNOG" id="KOG0384">
    <property type="taxonomic scope" value="Eukaryota"/>
</dbReference>
<dbReference type="Gene3D" id="3.30.160.360">
    <property type="match status" value="1"/>
</dbReference>
<proteinExistence type="predicted"/>
<dbReference type="PROSITE" id="PS51543">
    <property type="entry name" value="FYRC"/>
    <property type="match status" value="1"/>
</dbReference>
<evidence type="ECO:0000313" key="4">
    <source>
        <dbReference type="EMBL" id="EAX94518.1"/>
    </source>
</evidence>
<evidence type="ECO:0000256" key="1">
    <source>
        <dbReference type="ARBA" id="ARBA00004123"/>
    </source>
</evidence>
<dbReference type="InterPro" id="IPR003889">
    <property type="entry name" value="FYrich_C"/>
</dbReference>
<keyword evidence="2" id="KW-0539">Nucleus</keyword>
<feature type="compositionally biased region" description="Polar residues" evidence="3">
    <location>
        <begin position="31"/>
        <end position="44"/>
    </location>
</feature>
<dbReference type="Gene3D" id="3.40.50.300">
    <property type="entry name" value="P-loop containing nucleotide triphosphate hydrolases"/>
    <property type="match status" value="1"/>
</dbReference>
<keyword evidence="5" id="KW-1185">Reference proteome</keyword>
<dbReference type="AlphaFoldDB" id="A2FKQ6"/>
<dbReference type="SMR" id="A2FKQ6"/>
<dbReference type="PROSITE" id="PS51542">
    <property type="entry name" value="FYRN"/>
    <property type="match status" value="1"/>
</dbReference>
<reference evidence="4" key="2">
    <citation type="journal article" date="2007" name="Science">
        <title>Draft genome sequence of the sexually transmitted pathogen Trichomonas vaginalis.</title>
        <authorList>
            <person name="Carlton J.M."/>
            <person name="Hirt R.P."/>
            <person name="Silva J.C."/>
            <person name="Delcher A.L."/>
            <person name="Schatz M."/>
            <person name="Zhao Q."/>
            <person name="Wortman J.R."/>
            <person name="Bidwell S.L."/>
            <person name="Alsmark U.C.M."/>
            <person name="Besteiro S."/>
            <person name="Sicheritz-Ponten T."/>
            <person name="Noel C.J."/>
            <person name="Dacks J.B."/>
            <person name="Foster P.G."/>
            <person name="Simillion C."/>
            <person name="Van de Peer Y."/>
            <person name="Miranda-Saavedra D."/>
            <person name="Barton G.J."/>
            <person name="Westrop G.D."/>
            <person name="Mueller S."/>
            <person name="Dessi D."/>
            <person name="Fiori P.L."/>
            <person name="Ren Q."/>
            <person name="Paulsen I."/>
            <person name="Zhang H."/>
            <person name="Bastida-Corcuera F.D."/>
            <person name="Simoes-Barbosa A."/>
            <person name="Brown M.T."/>
            <person name="Hayes R.D."/>
            <person name="Mukherjee M."/>
            <person name="Okumura C.Y."/>
            <person name="Schneider R."/>
            <person name="Smith A.J."/>
            <person name="Vanacova S."/>
            <person name="Villalvazo M."/>
            <person name="Haas B.J."/>
            <person name="Pertea M."/>
            <person name="Feldblyum T.V."/>
            <person name="Utterback T.R."/>
            <person name="Shu C.L."/>
            <person name="Osoegawa K."/>
            <person name="de Jong P.J."/>
            <person name="Hrdy I."/>
            <person name="Horvathova L."/>
            <person name="Zubacova Z."/>
            <person name="Dolezal P."/>
            <person name="Malik S.B."/>
            <person name="Logsdon J.M. Jr."/>
            <person name="Henze K."/>
            <person name="Gupta A."/>
            <person name="Wang C.C."/>
            <person name="Dunne R.L."/>
            <person name="Upcroft J.A."/>
            <person name="Upcroft P."/>
            <person name="White O."/>
            <person name="Salzberg S.L."/>
            <person name="Tang P."/>
            <person name="Chiu C.-H."/>
            <person name="Lee Y.-S."/>
            <person name="Embley T.M."/>
            <person name="Coombs G.H."/>
            <person name="Mottram J.C."/>
            <person name="Tachezy J."/>
            <person name="Fraser-Liggett C.M."/>
            <person name="Johnson P.J."/>
        </authorList>
    </citation>
    <scope>NUCLEOTIDE SEQUENCE [LARGE SCALE GENOMIC DNA]</scope>
    <source>
        <strain evidence="4">G3</strain>
    </source>
</reference>
<dbReference type="InterPro" id="IPR003888">
    <property type="entry name" value="FYrich_N"/>
</dbReference>
<dbReference type="VEuPathDB" id="TrichDB:TVAG_219240"/>
<dbReference type="VEuPathDB" id="TrichDB:TVAGG3_0866970"/>
<dbReference type="GO" id="GO:0005634">
    <property type="term" value="C:nucleus"/>
    <property type="evidence" value="ECO:0000318"/>
    <property type="project" value="GO_Central"/>
</dbReference>